<evidence type="ECO:0000256" key="2">
    <source>
        <dbReference type="ARBA" id="ARBA00022598"/>
    </source>
</evidence>
<dbReference type="InParanoid" id="A0A2J6SX21"/>
<keyword evidence="3" id="KW-0547">Nucleotide-binding</keyword>
<dbReference type="GO" id="GO:0005739">
    <property type="term" value="C:mitochondrion"/>
    <property type="evidence" value="ECO:0007669"/>
    <property type="project" value="TreeGrafter"/>
</dbReference>
<dbReference type="Gene3D" id="3.40.1190.10">
    <property type="entry name" value="Mur-like, catalytic domain"/>
    <property type="match status" value="1"/>
</dbReference>
<evidence type="ECO:0000313" key="6">
    <source>
        <dbReference type="Proteomes" id="UP000235371"/>
    </source>
</evidence>
<dbReference type="NCBIfam" id="TIGR01499">
    <property type="entry name" value="folC"/>
    <property type="match status" value="1"/>
</dbReference>
<dbReference type="EMBL" id="KZ613856">
    <property type="protein sequence ID" value="PMD55335.1"/>
    <property type="molecule type" value="Genomic_DNA"/>
</dbReference>
<keyword evidence="4" id="KW-0067">ATP-binding</keyword>
<dbReference type="PANTHER" id="PTHR11136">
    <property type="entry name" value="FOLYLPOLYGLUTAMATE SYNTHASE-RELATED"/>
    <property type="match status" value="1"/>
</dbReference>
<gene>
    <name evidence="5" type="ORF">K444DRAFT_697316</name>
</gene>
<protein>
    <submittedName>
        <fullName evidence="5">Mur ligase</fullName>
    </submittedName>
</protein>
<dbReference type="InterPro" id="IPR036565">
    <property type="entry name" value="Mur-like_cat_sf"/>
</dbReference>
<keyword evidence="2 5" id="KW-0436">Ligase</keyword>
<keyword evidence="6" id="KW-1185">Reference proteome</keyword>
<accession>A0A2J6SX21</accession>
<evidence type="ECO:0000256" key="1">
    <source>
        <dbReference type="ARBA" id="ARBA00008276"/>
    </source>
</evidence>
<sequence length="304" mass="34106">MRQWLNKLGHSASDINRLNIVHVAGTKGKGSTCAFINSFLKTHGERTGFPRKVGLYTSPYLICPEEQIRINFKPLSRDLFAKYFFEVDNILSQSLPEFDIRPRYLQSFALLSLHAFIREGVDAAIIETHHGGEFDSTNVIEKPLVTAITPLGIDHIKQLGSSIESIAWHKAGIFKSGAIAFSAPQESTAMEVLRKRGSEKSINLQFVDIDPLLPADIVQLQPDVQRVNCSLALACVRSFLAQKSKGSLSISDILQGISQFSWPGRFQLVIEDRFQWFLDSAHNEMSVGIAAKWFLESSQMHRYI</sequence>
<dbReference type="SUPFAM" id="SSF53623">
    <property type="entry name" value="MurD-like peptide ligases, catalytic domain"/>
    <property type="match status" value="1"/>
</dbReference>
<dbReference type="RefSeq" id="XP_024732239.1">
    <property type="nucleotide sequence ID" value="XM_024887924.1"/>
</dbReference>
<evidence type="ECO:0000256" key="4">
    <source>
        <dbReference type="ARBA" id="ARBA00022840"/>
    </source>
</evidence>
<dbReference type="STRING" id="1095630.A0A2J6SX21"/>
<organism evidence="5 6">
    <name type="scientific">Hyaloscypha bicolor E</name>
    <dbReference type="NCBI Taxonomy" id="1095630"/>
    <lineage>
        <taxon>Eukaryota</taxon>
        <taxon>Fungi</taxon>
        <taxon>Dikarya</taxon>
        <taxon>Ascomycota</taxon>
        <taxon>Pezizomycotina</taxon>
        <taxon>Leotiomycetes</taxon>
        <taxon>Helotiales</taxon>
        <taxon>Hyaloscyphaceae</taxon>
        <taxon>Hyaloscypha</taxon>
        <taxon>Hyaloscypha bicolor</taxon>
    </lineage>
</organism>
<dbReference type="InterPro" id="IPR001645">
    <property type="entry name" value="Folylpolyglutamate_synth"/>
</dbReference>
<dbReference type="GO" id="GO:0005829">
    <property type="term" value="C:cytosol"/>
    <property type="evidence" value="ECO:0007669"/>
    <property type="project" value="TreeGrafter"/>
</dbReference>
<dbReference type="Proteomes" id="UP000235371">
    <property type="component" value="Unassembled WGS sequence"/>
</dbReference>
<name>A0A2J6SX21_9HELO</name>
<reference evidence="5 6" key="1">
    <citation type="submission" date="2016-04" db="EMBL/GenBank/DDBJ databases">
        <title>A degradative enzymes factory behind the ericoid mycorrhizal symbiosis.</title>
        <authorList>
            <consortium name="DOE Joint Genome Institute"/>
            <person name="Martino E."/>
            <person name="Morin E."/>
            <person name="Grelet G."/>
            <person name="Kuo A."/>
            <person name="Kohler A."/>
            <person name="Daghino S."/>
            <person name="Barry K."/>
            <person name="Choi C."/>
            <person name="Cichocki N."/>
            <person name="Clum A."/>
            <person name="Copeland A."/>
            <person name="Hainaut M."/>
            <person name="Haridas S."/>
            <person name="Labutti K."/>
            <person name="Lindquist E."/>
            <person name="Lipzen A."/>
            <person name="Khouja H.-R."/>
            <person name="Murat C."/>
            <person name="Ohm R."/>
            <person name="Olson A."/>
            <person name="Spatafora J."/>
            <person name="Veneault-Fourrey C."/>
            <person name="Henrissat B."/>
            <person name="Grigoriev I."/>
            <person name="Martin F."/>
            <person name="Perotto S."/>
        </authorList>
    </citation>
    <scope>NUCLEOTIDE SEQUENCE [LARGE SCALE GENOMIC DNA]</scope>
    <source>
        <strain evidence="5 6">E</strain>
    </source>
</reference>
<dbReference type="GO" id="GO:0005524">
    <property type="term" value="F:ATP binding"/>
    <property type="evidence" value="ECO:0007669"/>
    <property type="project" value="UniProtKB-KW"/>
</dbReference>
<dbReference type="PANTHER" id="PTHR11136:SF5">
    <property type="entry name" value="FOLYLPOLYGLUTAMATE SYNTHASE, MITOCHONDRIAL"/>
    <property type="match status" value="1"/>
</dbReference>
<dbReference type="OrthoDB" id="5212574at2759"/>
<dbReference type="GeneID" id="36596000"/>
<dbReference type="AlphaFoldDB" id="A0A2J6SX21"/>
<proteinExistence type="inferred from homology"/>
<evidence type="ECO:0000313" key="5">
    <source>
        <dbReference type="EMBL" id="PMD55335.1"/>
    </source>
</evidence>
<evidence type="ECO:0000256" key="3">
    <source>
        <dbReference type="ARBA" id="ARBA00022741"/>
    </source>
</evidence>
<comment type="similarity">
    <text evidence="1">Belongs to the folylpolyglutamate synthase family.</text>
</comment>
<dbReference type="GO" id="GO:0004326">
    <property type="term" value="F:tetrahydrofolylpolyglutamate synthase activity"/>
    <property type="evidence" value="ECO:0007669"/>
    <property type="project" value="InterPro"/>
</dbReference>